<dbReference type="PANTHER" id="PTHR43095">
    <property type="entry name" value="SUGAR KINASE"/>
    <property type="match status" value="1"/>
</dbReference>
<proteinExistence type="predicted"/>
<evidence type="ECO:0000313" key="4">
    <source>
        <dbReference type="EMBL" id="GAJ09524.1"/>
    </source>
</evidence>
<dbReference type="Pfam" id="PF02782">
    <property type="entry name" value="FGGY_C"/>
    <property type="match status" value="1"/>
</dbReference>
<dbReference type="GO" id="GO:0016773">
    <property type="term" value="F:phosphotransferase activity, alcohol group as acceptor"/>
    <property type="evidence" value="ECO:0007669"/>
    <property type="project" value="InterPro"/>
</dbReference>
<dbReference type="SUPFAM" id="SSF53067">
    <property type="entry name" value="Actin-like ATPase domain"/>
    <property type="match status" value="1"/>
</dbReference>
<dbReference type="PANTHER" id="PTHR43095:SF5">
    <property type="entry name" value="XYLULOSE KINASE"/>
    <property type="match status" value="1"/>
</dbReference>
<keyword evidence="2" id="KW-0418">Kinase</keyword>
<dbReference type="PROSITE" id="PS00445">
    <property type="entry name" value="FGGY_KINASES_2"/>
    <property type="match status" value="1"/>
</dbReference>
<dbReference type="GO" id="GO:0016301">
    <property type="term" value="F:kinase activity"/>
    <property type="evidence" value="ECO:0007669"/>
    <property type="project" value="UniProtKB-KW"/>
</dbReference>
<reference evidence="4" key="1">
    <citation type="journal article" date="2014" name="Front. Microbiol.">
        <title>High frequency of phylogenetically diverse reductive dehalogenase-homologous genes in deep subseafloor sedimentary metagenomes.</title>
        <authorList>
            <person name="Kawai M."/>
            <person name="Futagami T."/>
            <person name="Toyoda A."/>
            <person name="Takaki Y."/>
            <person name="Nishi S."/>
            <person name="Hori S."/>
            <person name="Arai W."/>
            <person name="Tsubouchi T."/>
            <person name="Morono Y."/>
            <person name="Uchiyama I."/>
            <person name="Ito T."/>
            <person name="Fujiyama A."/>
            <person name="Inagaki F."/>
            <person name="Takami H."/>
        </authorList>
    </citation>
    <scope>NUCLEOTIDE SEQUENCE</scope>
    <source>
        <strain evidence="4">Expedition CK06-06</strain>
    </source>
</reference>
<dbReference type="InterPro" id="IPR018483">
    <property type="entry name" value="Carb_kinase_FGGY_CS"/>
</dbReference>
<name>X1TWB5_9ZZZZ</name>
<evidence type="ECO:0000256" key="1">
    <source>
        <dbReference type="ARBA" id="ARBA00022679"/>
    </source>
</evidence>
<dbReference type="InterPro" id="IPR043129">
    <property type="entry name" value="ATPase_NBD"/>
</dbReference>
<comment type="caution">
    <text evidence="4">The sequence shown here is derived from an EMBL/GenBank/DDBJ whole genome shotgun (WGS) entry which is preliminary data.</text>
</comment>
<keyword evidence="1" id="KW-0808">Transferase</keyword>
<organism evidence="4">
    <name type="scientific">marine sediment metagenome</name>
    <dbReference type="NCBI Taxonomy" id="412755"/>
    <lineage>
        <taxon>unclassified sequences</taxon>
        <taxon>metagenomes</taxon>
        <taxon>ecological metagenomes</taxon>
    </lineage>
</organism>
<dbReference type="EMBL" id="BARW01034733">
    <property type="protein sequence ID" value="GAJ09524.1"/>
    <property type="molecule type" value="Genomic_DNA"/>
</dbReference>
<dbReference type="GO" id="GO:0005975">
    <property type="term" value="P:carbohydrate metabolic process"/>
    <property type="evidence" value="ECO:0007669"/>
    <property type="project" value="InterPro"/>
</dbReference>
<dbReference type="InterPro" id="IPR050406">
    <property type="entry name" value="FGGY_Carb_Kinase"/>
</dbReference>
<dbReference type="AlphaFoldDB" id="X1TWB5"/>
<dbReference type="InterPro" id="IPR018485">
    <property type="entry name" value="FGGY_C"/>
</dbReference>
<gene>
    <name evidence="4" type="ORF">S12H4_54349</name>
</gene>
<protein>
    <recommendedName>
        <fullName evidence="3">Carbohydrate kinase FGGY C-terminal domain-containing protein</fullName>
    </recommendedName>
</protein>
<sequence length="205" mass="22704">DCFGPPEAKTAQLEGGLSAYARLDQLAAKVNPGSAGLFLLPHFQGQRSPDFNPAATGIFFGITKSHTRGHFFHAVLESFGYELRRGLEECYPEGLTLDRVVATGGGARSPLWRQVVSDITGFRQEYIPEANSSLGDAYLAGIALGWYEDFQQLKDGWVEVKAITEPDPANQHIYGQLFPFYCSLHNAVDESYWQHYHMMKNAGGE</sequence>
<evidence type="ECO:0000259" key="3">
    <source>
        <dbReference type="Pfam" id="PF02782"/>
    </source>
</evidence>
<feature type="non-terminal residue" evidence="4">
    <location>
        <position position="1"/>
    </location>
</feature>
<feature type="domain" description="Carbohydrate kinase FGGY C-terminal" evidence="3">
    <location>
        <begin position="18"/>
        <end position="143"/>
    </location>
</feature>
<evidence type="ECO:0000256" key="2">
    <source>
        <dbReference type="ARBA" id="ARBA00022777"/>
    </source>
</evidence>
<accession>X1TWB5</accession>
<dbReference type="Gene3D" id="3.30.420.40">
    <property type="match status" value="1"/>
</dbReference>